<keyword evidence="2" id="KW-1185">Reference proteome</keyword>
<sequence length="441" mass="48592">MFHNASSACRRFISADDNGVSCSEIPTHKQFTKGFDFIEVSPKLTEFDVPGFNGSADVGDFSATVLSINSFQCFHANGSVRACPASGPFFDSVAKSCSDVESEIIFIFTVIDIGLVDVNMQIVVVDNVMPSIDQKFHVRFIQNLTAPTTLITLSSASPEAHFSGSPGYIIKAPVRAGILRNDSISMMPAVPISTGIDRDQAAGWAHGWWPIFSGGRCQVPAELNSQVLTVRFGVEMRSSCLLHRTKFSLDCLFVISYRTNVSADGQVNACKTLQDEIITFLDRPIGDPNGPIPTHIGRWGNSSVLRREDWIQISVINESESSPPTLSAGPKSCENIIIGETILFTFASRGRVYRPQNEIVAAYRIYHYGTIEFKCGGRYCTSNNPDLEQVIPIQTTVHFEDISQPPNRERSDYVATVEASPWIGDLFYPFTAESMASWLRT</sequence>
<dbReference type="EMBL" id="LUCM01002400">
    <property type="protein sequence ID" value="KAA0197407.1"/>
    <property type="molecule type" value="Genomic_DNA"/>
</dbReference>
<dbReference type="PANTHER" id="PTHR14611:SF2">
    <property type="entry name" value="TECTONIC"/>
    <property type="match status" value="1"/>
</dbReference>
<reference evidence="1" key="1">
    <citation type="submission" date="2019-05" db="EMBL/GenBank/DDBJ databases">
        <title>Annotation for the trematode Fasciolopsis buski.</title>
        <authorList>
            <person name="Choi Y.-J."/>
        </authorList>
    </citation>
    <scope>NUCLEOTIDE SEQUENCE</scope>
    <source>
        <strain evidence="1">HT</strain>
        <tissue evidence="1">Whole worm</tissue>
    </source>
</reference>
<dbReference type="OrthoDB" id="2104337at2759"/>
<dbReference type="InterPro" id="IPR040354">
    <property type="entry name" value="TCTN1-3"/>
</dbReference>
<dbReference type="PANTHER" id="PTHR14611">
    <property type="entry name" value="TECTONIC FAMILY MEMBER"/>
    <property type="match status" value="1"/>
</dbReference>
<organism evidence="1 2">
    <name type="scientific">Fasciolopsis buskii</name>
    <dbReference type="NCBI Taxonomy" id="27845"/>
    <lineage>
        <taxon>Eukaryota</taxon>
        <taxon>Metazoa</taxon>
        <taxon>Spiralia</taxon>
        <taxon>Lophotrochozoa</taxon>
        <taxon>Platyhelminthes</taxon>
        <taxon>Trematoda</taxon>
        <taxon>Digenea</taxon>
        <taxon>Plagiorchiida</taxon>
        <taxon>Echinostomata</taxon>
        <taxon>Echinostomatoidea</taxon>
        <taxon>Fasciolidae</taxon>
        <taxon>Fasciolopsis</taxon>
    </lineage>
</organism>
<evidence type="ECO:0008006" key="3">
    <source>
        <dbReference type="Google" id="ProtNLM"/>
    </source>
</evidence>
<gene>
    <name evidence="1" type="ORF">FBUS_06891</name>
</gene>
<comment type="caution">
    <text evidence="1">The sequence shown here is derived from an EMBL/GenBank/DDBJ whole genome shotgun (WGS) entry which is preliminary data.</text>
</comment>
<accession>A0A8E0RZS5</accession>
<evidence type="ECO:0000313" key="2">
    <source>
        <dbReference type="Proteomes" id="UP000728185"/>
    </source>
</evidence>
<evidence type="ECO:0000313" key="1">
    <source>
        <dbReference type="EMBL" id="KAA0197407.1"/>
    </source>
</evidence>
<dbReference type="AlphaFoldDB" id="A0A8E0RZS5"/>
<name>A0A8E0RZS5_9TREM</name>
<proteinExistence type="predicted"/>
<dbReference type="Proteomes" id="UP000728185">
    <property type="component" value="Unassembled WGS sequence"/>
</dbReference>
<protein>
    <recommendedName>
        <fullName evidence="3">Tectonic domain-containing protein</fullName>
    </recommendedName>
</protein>